<accession>A0A060YQP8</accession>
<dbReference type="PANTHER" id="PTHR16089:SF24">
    <property type="entry name" value="MITOTIC DEACETYLASE-ASSOCIATED SANT DOMAIN PROTEIN"/>
    <property type="match status" value="1"/>
</dbReference>
<organism evidence="2 3">
    <name type="scientific">Oncorhynchus mykiss</name>
    <name type="common">Rainbow trout</name>
    <name type="synonym">Salmo gairdneri</name>
    <dbReference type="NCBI Taxonomy" id="8022"/>
    <lineage>
        <taxon>Eukaryota</taxon>
        <taxon>Metazoa</taxon>
        <taxon>Chordata</taxon>
        <taxon>Craniata</taxon>
        <taxon>Vertebrata</taxon>
        <taxon>Euteleostomi</taxon>
        <taxon>Actinopterygii</taxon>
        <taxon>Neopterygii</taxon>
        <taxon>Teleostei</taxon>
        <taxon>Protacanthopterygii</taxon>
        <taxon>Salmoniformes</taxon>
        <taxon>Salmonidae</taxon>
        <taxon>Salmoninae</taxon>
        <taxon>Oncorhynchus</taxon>
    </lineage>
</organism>
<evidence type="ECO:0000256" key="1">
    <source>
        <dbReference type="SAM" id="MobiDB-lite"/>
    </source>
</evidence>
<dbReference type="PANTHER" id="PTHR16089">
    <property type="entry name" value="REST COREPRESSOR COREST PROTEIN-RELATED"/>
    <property type="match status" value="1"/>
</dbReference>
<dbReference type="AlphaFoldDB" id="A0A060YQP8"/>
<evidence type="ECO:0000313" key="3">
    <source>
        <dbReference type="Proteomes" id="UP000193380"/>
    </source>
</evidence>
<dbReference type="InterPro" id="IPR051066">
    <property type="entry name" value="Trans_reg/Corepressor"/>
</dbReference>
<reference evidence="2" key="2">
    <citation type="submission" date="2014-03" db="EMBL/GenBank/DDBJ databases">
        <authorList>
            <person name="Genoscope - CEA"/>
        </authorList>
    </citation>
    <scope>NUCLEOTIDE SEQUENCE</scope>
</reference>
<dbReference type="PaxDb" id="8022-A0A060YQP8"/>
<dbReference type="STRING" id="8022.A0A060YQP8"/>
<dbReference type="GO" id="GO:0006357">
    <property type="term" value="P:regulation of transcription by RNA polymerase II"/>
    <property type="evidence" value="ECO:0007669"/>
    <property type="project" value="TreeGrafter"/>
</dbReference>
<dbReference type="GO" id="GO:0003714">
    <property type="term" value="F:transcription corepressor activity"/>
    <property type="evidence" value="ECO:0007669"/>
    <property type="project" value="TreeGrafter"/>
</dbReference>
<feature type="compositionally biased region" description="Low complexity" evidence="1">
    <location>
        <begin position="23"/>
        <end position="92"/>
    </location>
</feature>
<feature type="region of interest" description="Disordered" evidence="1">
    <location>
        <begin position="275"/>
        <end position="348"/>
    </location>
</feature>
<gene>
    <name evidence="2" type="ORF">GSONMT00038078001</name>
</gene>
<feature type="region of interest" description="Disordered" evidence="1">
    <location>
        <begin position="1"/>
        <end position="249"/>
    </location>
</feature>
<evidence type="ECO:0000313" key="2">
    <source>
        <dbReference type="EMBL" id="CDQ94056.1"/>
    </source>
</evidence>
<dbReference type="GO" id="GO:0005667">
    <property type="term" value="C:transcription regulator complex"/>
    <property type="evidence" value="ECO:0007669"/>
    <property type="project" value="TreeGrafter"/>
</dbReference>
<dbReference type="GO" id="GO:0000118">
    <property type="term" value="C:histone deacetylase complex"/>
    <property type="evidence" value="ECO:0007669"/>
    <property type="project" value="TreeGrafter"/>
</dbReference>
<dbReference type="Proteomes" id="UP000193380">
    <property type="component" value="Unassembled WGS sequence"/>
</dbReference>
<dbReference type="EMBL" id="FR916708">
    <property type="protein sequence ID" value="CDQ94056.1"/>
    <property type="molecule type" value="Genomic_DNA"/>
</dbReference>
<feature type="compositionally biased region" description="Low complexity" evidence="1">
    <location>
        <begin position="153"/>
        <end position="166"/>
    </location>
</feature>
<feature type="compositionally biased region" description="Polar residues" evidence="1">
    <location>
        <begin position="93"/>
        <end position="114"/>
    </location>
</feature>
<sequence>MQQQQQQQQKQQQQLHQQHHHQQQQQHQLQQQLQHQMQQHQIQLQLNQQYHKQQIQQEQRQQMHQQQLQPPHSLPPQEILQPQSQQKQQPNQHFLSYNQPPDNCPSRASPSTPQKDMPLSVETQGQGHTPDVETPSADPSSTSSDPCPPKLTSDPMSPSDASPAAPRRSRRLSRDGLSPLVDPPSLSPWNQTFREVPQNGVVARREGGERQGPTGGVIQSTRRRRRASKEINLETLAQKASERESLPSSKMAKQGEGLMGRQAGMVPLVIPVSVPVRQGQTGPPGQHTLLPPQPQHKPSVIVASRRSLRKSLSESFSQDLEGDAGQDDDGKLAKHKWRPRPEPLFIPPPKPATFIAPSVYSAITPYQSHLRSPIRLPDHHFTLPPYTPPPILSPVREGSGLYFSTFLSSIAASNQTLQPPPNTPKSASRSLLRSSKSCHGSSRSLAVSFSLFPSVSLFLSSLCPLPLLLLRKIKICSFLFLCTECILVTMYFSCQ</sequence>
<feature type="compositionally biased region" description="Low complexity" evidence="1">
    <location>
        <begin position="134"/>
        <end position="145"/>
    </location>
</feature>
<proteinExistence type="predicted"/>
<name>A0A060YQP8_ONCMY</name>
<reference evidence="2" key="1">
    <citation type="journal article" date="2014" name="Nat. Commun.">
        <title>The rainbow trout genome provides novel insights into evolution after whole-genome duplication in vertebrates.</title>
        <authorList>
            <person name="Berthelot C."/>
            <person name="Brunet F."/>
            <person name="Chalopin D."/>
            <person name="Juanchich A."/>
            <person name="Bernard M."/>
            <person name="Noel B."/>
            <person name="Bento P."/>
            <person name="Da Silva C."/>
            <person name="Labadie K."/>
            <person name="Alberti A."/>
            <person name="Aury J.M."/>
            <person name="Louis A."/>
            <person name="Dehais P."/>
            <person name="Bardou P."/>
            <person name="Montfort J."/>
            <person name="Klopp C."/>
            <person name="Cabau C."/>
            <person name="Gaspin C."/>
            <person name="Thorgaard G.H."/>
            <person name="Boussaha M."/>
            <person name="Quillet E."/>
            <person name="Guyomard R."/>
            <person name="Galiana D."/>
            <person name="Bobe J."/>
            <person name="Volff J.N."/>
            <person name="Genet C."/>
            <person name="Wincker P."/>
            <person name="Jaillon O."/>
            <person name="Roest Crollius H."/>
            <person name="Guiguen Y."/>
        </authorList>
    </citation>
    <scope>NUCLEOTIDE SEQUENCE [LARGE SCALE GENOMIC DNA]</scope>
</reference>
<protein>
    <submittedName>
        <fullName evidence="2">Uncharacterized protein</fullName>
    </submittedName>
</protein>
<feature type="compositionally biased region" description="Low complexity" evidence="1">
    <location>
        <begin position="1"/>
        <end position="16"/>
    </location>
</feature>